<sequence>MKTLFLTLALVVFSVSITAQDYARVSNTSLKTKPSAAHINPPSKFTTDVMAKERFKYRDFLSKSRKSDENFQIGQKIYTKKQLAQLLRKKARKSVNQNQFIQFMIDENPQFNGYFSKEEMVSLYQKFREGTFNNYVNDLASDFR</sequence>
<keyword evidence="1" id="KW-0732">Signal</keyword>
<protein>
    <submittedName>
        <fullName evidence="2">Secreted protein</fullName>
    </submittedName>
</protein>
<dbReference type="RefSeq" id="WP_006988022.1">
    <property type="nucleotide sequence ID" value="NZ_JH594606.1"/>
</dbReference>
<proteinExistence type="predicted"/>
<organism evidence="2 3">
    <name type="scientific">Gillisia limnaea (strain DSM 15749 / LMG 21470 / R-8282)</name>
    <dbReference type="NCBI Taxonomy" id="865937"/>
    <lineage>
        <taxon>Bacteria</taxon>
        <taxon>Pseudomonadati</taxon>
        <taxon>Bacteroidota</taxon>
        <taxon>Flavobacteriia</taxon>
        <taxon>Flavobacteriales</taxon>
        <taxon>Flavobacteriaceae</taxon>
        <taxon>Gillisia</taxon>
    </lineage>
</organism>
<feature type="chain" id="PRO_5003559984" evidence="1">
    <location>
        <begin position="20"/>
        <end position="144"/>
    </location>
</feature>
<dbReference type="EMBL" id="JH594606">
    <property type="protein sequence ID" value="EHQ01700.1"/>
    <property type="molecule type" value="Genomic_DNA"/>
</dbReference>
<dbReference type="eggNOG" id="ENOG5033MHQ">
    <property type="taxonomic scope" value="Bacteria"/>
</dbReference>
<keyword evidence="3" id="KW-1185">Reference proteome</keyword>
<evidence type="ECO:0000256" key="1">
    <source>
        <dbReference type="SAM" id="SignalP"/>
    </source>
</evidence>
<dbReference type="Proteomes" id="UP000003844">
    <property type="component" value="Unassembled WGS sequence"/>
</dbReference>
<feature type="signal peptide" evidence="1">
    <location>
        <begin position="1"/>
        <end position="19"/>
    </location>
</feature>
<evidence type="ECO:0000313" key="2">
    <source>
        <dbReference type="EMBL" id="EHQ01700.1"/>
    </source>
</evidence>
<dbReference type="HOGENOM" id="CLU_1793738_0_0_10"/>
<gene>
    <name evidence="2" type="ORF">Gilli_1018</name>
</gene>
<accession>H2BUP5</accession>
<dbReference type="OrthoDB" id="1445995at2"/>
<evidence type="ECO:0000313" key="3">
    <source>
        <dbReference type="Proteomes" id="UP000003844"/>
    </source>
</evidence>
<dbReference type="AlphaFoldDB" id="H2BUP5"/>
<name>H2BUP5_GILLR</name>
<reference evidence="3" key="1">
    <citation type="journal article" date="2012" name="Stand. Genomic Sci.">
        <title>Genome sequence of the Antarctic rhodopsins-containing flavobacterium Gillisia limnaea type strain (R-8282(T)).</title>
        <authorList>
            <person name="Riedel T."/>
            <person name="Held B."/>
            <person name="Nolan M."/>
            <person name="Lucas S."/>
            <person name="Lapidus A."/>
            <person name="Tice H."/>
            <person name="Del Rio T.G."/>
            <person name="Cheng J.F."/>
            <person name="Han C."/>
            <person name="Tapia R."/>
            <person name="Goodwin L.A."/>
            <person name="Pitluck S."/>
            <person name="Liolios K."/>
            <person name="Mavromatis K."/>
            <person name="Pagani I."/>
            <person name="Ivanova N."/>
            <person name="Mikhailova N."/>
            <person name="Pati A."/>
            <person name="Chen A."/>
            <person name="Palaniappan K."/>
            <person name="Land M."/>
            <person name="Rohde M."/>
            <person name="Tindall B.J."/>
            <person name="Detter J.C."/>
            <person name="Goker M."/>
            <person name="Bristow J."/>
            <person name="Eisen J.A."/>
            <person name="Markowitz V."/>
            <person name="Hugenholtz P."/>
            <person name="Kyrpides N.C."/>
            <person name="Klenk H.P."/>
            <person name="Woyke T."/>
        </authorList>
    </citation>
    <scope>NUCLEOTIDE SEQUENCE [LARGE SCALE GENOMIC DNA]</scope>
    <source>
        <strain evidence="3">DSM 15749 / LMG 21470 / R-8282</strain>
    </source>
</reference>